<dbReference type="Proteomes" id="UP000029714">
    <property type="component" value="Unassembled WGS sequence"/>
</dbReference>
<dbReference type="RefSeq" id="WP_034570232.1">
    <property type="nucleotide sequence ID" value="NZ_JRMP02000029.1"/>
</dbReference>
<evidence type="ECO:0000313" key="14">
    <source>
        <dbReference type="EMBL" id="TLD91738.1"/>
    </source>
</evidence>
<evidence type="ECO:0000313" key="15">
    <source>
        <dbReference type="Proteomes" id="UP000029714"/>
    </source>
</evidence>
<comment type="similarity">
    <text evidence="2">Belongs to the type IA topoisomerase family.</text>
</comment>
<organism evidence="14 15">
    <name type="scientific">Helicobacter saguini</name>
    <dbReference type="NCBI Taxonomy" id="1548018"/>
    <lineage>
        <taxon>Bacteria</taxon>
        <taxon>Pseudomonadati</taxon>
        <taxon>Campylobacterota</taxon>
        <taxon>Epsilonproteobacteria</taxon>
        <taxon>Campylobacterales</taxon>
        <taxon>Helicobacteraceae</taxon>
        <taxon>Helicobacter</taxon>
    </lineage>
</organism>
<dbReference type="PRINTS" id="PR00417">
    <property type="entry name" value="PRTPISMRASEI"/>
</dbReference>
<protein>
    <recommendedName>
        <fullName evidence="3">DNA topoisomerase</fullName>
        <ecNumber evidence="3">5.6.2.1</ecNumber>
    </recommendedName>
    <alternativeName>
        <fullName evidence="10">Omega-protein</fullName>
    </alternativeName>
    <alternativeName>
        <fullName evidence="9">Relaxing enzyme</fullName>
    </alternativeName>
    <alternativeName>
        <fullName evidence="7">Swivelase</fullName>
    </alternativeName>
    <alternativeName>
        <fullName evidence="8">Untwisting enzyme</fullName>
    </alternativeName>
</protein>
<dbReference type="SMART" id="SM00437">
    <property type="entry name" value="TOP1Ac"/>
    <property type="match status" value="1"/>
</dbReference>
<evidence type="ECO:0000256" key="2">
    <source>
        <dbReference type="ARBA" id="ARBA00009446"/>
    </source>
</evidence>
<dbReference type="Gene3D" id="3.40.50.140">
    <property type="match status" value="1"/>
</dbReference>
<keyword evidence="4" id="KW-0799">Topoisomerase</keyword>
<dbReference type="InterPro" id="IPR013826">
    <property type="entry name" value="Topo_IA_cen_sub3"/>
</dbReference>
<comment type="caution">
    <text evidence="14">The sequence shown here is derived from an EMBL/GenBank/DDBJ whole genome shotgun (WGS) entry which is preliminary data.</text>
</comment>
<dbReference type="Gene3D" id="1.10.290.10">
    <property type="entry name" value="Topoisomerase I, domain 4"/>
    <property type="match status" value="1"/>
</dbReference>
<keyword evidence="15" id="KW-1185">Reference proteome</keyword>
<evidence type="ECO:0000313" key="16">
    <source>
        <dbReference type="Proteomes" id="UP000477070"/>
    </source>
</evidence>
<dbReference type="SMART" id="SM00493">
    <property type="entry name" value="TOPRIM"/>
    <property type="match status" value="1"/>
</dbReference>
<comment type="catalytic activity">
    <reaction evidence="1">
        <text>ATP-independent breakage of single-stranded DNA, followed by passage and rejoining.</text>
        <dbReference type="EC" id="5.6.2.1"/>
    </reaction>
</comment>
<dbReference type="InterPro" id="IPR023405">
    <property type="entry name" value="Topo_IA_core_domain"/>
</dbReference>
<evidence type="ECO:0000256" key="6">
    <source>
        <dbReference type="ARBA" id="ARBA00023235"/>
    </source>
</evidence>
<reference evidence="14" key="3">
    <citation type="submission" date="2018-04" db="EMBL/GenBank/DDBJ databases">
        <authorList>
            <person name="Sheh A."/>
            <person name="Shen Z."/>
            <person name="Mannion A.J."/>
            <person name="Fox J.G."/>
        </authorList>
    </citation>
    <scope>NUCLEOTIDE SEQUENCE</scope>
    <source>
        <strain evidence="14">MIT 97-6194</strain>
    </source>
</reference>
<dbReference type="SUPFAM" id="SSF56712">
    <property type="entry name" value="Prokaryotic type I DNA topoisomerase"/>
    <property type="match status" value="1"/>
</dbReference>
<dbReference type="InterPro" id="IPR013497">
    <property type="entry name" value="Topo_IA_cen"/>
</dbReference>
<dbReference type="GO" id="GO:0003917">
    <property type="term" value="F:DNA topoisomerase type I (single strand cut, ATP-independent) activity"/>
    <property type="evidence" value="ECO:0007669"/>
    <property type="project" value="UniProtKB-EC"/>
</dbReference>
<dbReference type="InterPro" id="IPR003601">
    <property type="entry name" value="Topo_IA_2"/>
</dbReference>
<evidence type="ECO:0000256" key="10">
    <source>
        <dbReference type="ARBA" id="ARBA00032877"/>
    </source>
</evidence>
<dbReference type="InterPro" id="IPR006171">
    <property type="entry name" value="TOPRIM_dom"/>
</dbReference>
<dbReference type="InterPro" id="IPR013825">
    <property type="entry name" value="Topo_IA_cen_sub2"/>
</dbReference>
<dbReference type="InterPro" id="IPR003602">
    <property type="entry name" value="Topo_IA_DNA-bd_dom"/>
</dbReference>
<dbReference type="STRING" id="1548018.LS64_02635"/>
<dbReference type="PANTHER" id="PTHR42785">
    <property type="entry name" value="DNA TOPOISOMERASE, TYPE IA, CORE"/>
    <property type="match status" value="1"/>
</dbReference>
<dbReference type="GO" id="GO:0006265">
    <property type="term" value="P:DNA topological change"/>
    <property type="evidence" value="ECO:0007669"/>
    <property type="project" value="InterPro"/>
</dbReference>
<evidence type="ECO:0000256" key="9">
    <source>
        <dbReference type="ARBA" id="ARBA00032235"/>
    </source>
</evidence>
<accession>A0A099BAX7</accession>
<dbReference type="PANTHER" id="PTHR42785:SF1">
    <property type="entry name" value="DNA TOPOISOMERASE"/>
    <property type="match status" value="1"/>
</dbReference>
<evidence type="ECO:0000259" key="12">
    <source>
        <dbReference type="PROSITE" id="PS52039"/>
    </source>
</evidence>
<dbReference type="CDD" id="cd00186">
    <property type="entry name" value="TOP1Ac"/>
    <property type="match status" value="1"/>
</dbReference>
<evidence type="ECO:0000256" key="8">
    <source>
        <dbReference type="ARBA" id="ARBA00031985"/>
    </source>
</evidence>
<evidence type="ECO:0000256" key="4">
    <source>
        <dbReference type="ARBA" id="ARBA00023029"/>
    </source>
</evidence>
<dbReference type="Pfam" id="PF01751">
    <property type="entry name" value="Toprim"/>
    <property type="match status" value="1"/>
</dbReference>
<dbReference type="Pfam" id="PF01131">
    <property type="entry name" value="Topoisom_bac"/>
    <property type="match status" value="1"/>
</dbReference>
<evidence type="ECO:0000256" key="7">
    <source>
        <dbReference type="ARBA" id="ARBA00030003"/>
    </source>
</evidence>
<reference evidence="14 15" key="2">
    <citation type="journal article" date="2016" name="Infect. Immun.">
        <title>Helicobacter saguini, a Novel Helicobacter Isolated from Cotton-Top Tamarins with Ulcerative Colitis, Has Proinflammatory Properties and Induces Typhlocolitis and Dysplasia in Gnotobiotic IL-10-/- Mice.</title>
        <authorList>
            <person name="Shen Z."/>
            <person name="Mannion A."/>
            <person name="Whary M.T."/>
            <person name="Muthupalani S."/>
            <person name="Sheh A."/>
            <person name="Feng Y."/>
            <person name="Gong G."/>
            <person name="Vandamme P."/>
            <person name="Holcombe H.R."/>
            <person name="Paster B.J."/>
            <person name="Fox J.G."/>
        </authorList>
    </citation>
    <scope>NUCLEOTIDE SEQUENCE [LARGE SCALE GENOMIC DNA]</scope>
    <source>
        <strain evidence="14 15">MIT 97-6194</strain>
    </source>
</reference>
<evidence type="ECO:0000256" key="1">
    <source>
        <dbReference type="ARBA" id="ARBA00000213"/>
    </source>
</evidence>
<dbReference type="OrthoDB" id="9804262at2"/>
<keyword evidence="6 14" id="KW-0413">Isomerase</keyword>
<dbReference type="Gene3D" id="2.70.20.10">
    <property type="entry name" value="Topoisomerase I, domain 3"/>
    <property type="match status" value="1"/>
</dbReference>
<dbReference type="AlphaFoldDB" id="A0A099BAX7"/>
<dbReference type="Gene3D" id="1.10.460.10">
    <property type="entry name" value="Topoisomerase I, domain 2"/>
    <property type="match status" value="1"/>
</dbReference>
<dbReference type="PROSITE" id="PS52039">
    <property type="entry name" value="TOPO_IA_2"/>
    <property type="match status" value="1"/>
</dbReference>
<reference evidence="13 16" key="4">
    <citation type="submission" date="2019-12" db="EMBL/GenBank/DDBJ databases">
        <title>Multi-Generational Helicobacter saguini Isolates.</title>
        <authorList>
            <person name="Mannion A."/>
            <person name="Shen Z."/>
            <person name="Fox J.G."/>
        </authorList>
    </citation>
    <scope>NUCLEOTIDE SEQUENCE [LARGE SCALE GENOMIC DNA]</scope>
    <source>
        <strain evidence="13">16-048</strain>
        <strain evidence="16">16-048 (F4)</strain>
    </source>
</reference>
<evidence type="ECO:0000259" key="11">
    <source>
        <dbReference type="PROSITE" id="PS50880"/>
    </source>
</evidence>
<dbReference type="EC" id="5.6.2.1" evidence="3"/>
<sequence length="643" mass="73844">MKDSIIIIESPNKCEKIASYTGAKVYATKGHFKELDNDFIDFGTYNPKFVIKKDSKKHIDFLLSQCKGKNVYIATDPDREGYAIGFMFYEIIKNIAKSIKRAEFHEITQSGIKKGIESSKDFATTNKNLWEAAKARIVGDKLVGFIMSPKLGANFGVYKNNSVGRVQTPALALIVKREKEILEYEKQPKEQRLSYKITAKIDLDSKEYVLNNDNTFNTREEAQQFLDSIVDIREAKLENIESKESKKSPPKPFQATTLIKEANKRFRFSSKDSMDLAQKLFEKGLITYHRTDSEAISTSFIDELEKAFNKESWFQKRIYTAGKHSQAEAHEAIRITHINEDISKLDSKETQLYNLIKDNSIYSQSKDSIYLQNKYEFNILSRTFTLNLSIPKYKSVFESKDIESDDENTEIQSDKIPNIQKGSSVAIKGYEIKESEKAKPKRYKESDFIPLLQKEGIGRPSTFATFIPTLLKREYIEILKDKKGEYLKATEKGIKAIDFLTKDNDTWIITSEFTKQMENTLDKITESKATYLDFIKQLHSKMNNFIPNKIEKKPPTQPQIEFAKKLASANNIELPKSALDSMKECCDFIEKYNRPSQKQVEFAKKIASDLNIKLPKDLESNSKVCMEFIANNKDKAFKSKKGA</sequence>
<dbReference type="Proteomes" id="UP000477070">
    <property type="component" value="Unassembled WGS sequence"/>
</dbReference>
<dbReference type="InterPro" id="IPR000380">
    <property type="entry name" value="Topo_IA"/>
</dbReference>
<dbReference type="EMBL" id="QBIU01000002">
    <property type="protein sequence ID" value="MWV70199.1"/>
    <property type="molecule type" value="Genomic_DNA"/>
</dbReference>
<feature type="domain" description="Topo IA-type catalytic" evidence="12">
    <location>
        <begin position="126"/>
        <end position="546"/>
    </location>
</feature>
<proteinExistence type="inferred from homology"/>
<dbReference type="GO" id="GO:0003677">
    <property type="term" value="F:DNA binding"/>
    <property type="evidence" value="ECO:0007669"/>
    <property type="project" value="UniProtKB-KW"/>
</dbReference>
<dbReference type="PROSITE" id="PS50880">
    <property type="entry name" value="TOPRIM"/>
    <property type="match status" value="1"/>
</dbReference>
<keyword evidence="5" id="KW-0238">DNA-binding</keyword>
<reference evidence="14 15" key="1">
    <citation type="journal article" date="2014" name="Genome Announc.">
        <title>Draft genome sequences of eight enterohepatic helicobacter species isolated from both laboratory and wild rodents.</title>
        <authorList>
            <person name="Sheh A."/>
            <person name="Shen Z."/>
            <person name="Fox J.G."/>
        </authorList>
    </citation>
    <scope>NUCLEOTIDE SEQUENCE [LARGE SCALE GENOMIC DNA]</scope>
    <source>
        <strain evidence="14 15">MIT 97-6194</strain>
    </source>
</reference>
<dbReference type="SMART" id="SM00436">
    <property type="entry name" value="TOP1Bc"/>
    <property type="match status" value="1"/>
</dbReference>
<evidence type="ECO:0000313" key="13">
    <source>
        <dbReference type="EMBL" id="MWV70199.1"/>
    </source>
</evidence>
<name>A0A099BAX7_9HELI</name>
<dbReference type="EMBL" id="JRMP02000029">
    <property type="protein sequence ID" value="TLD91738.1"/>
    <property type="molecule type" value="Genomic_DNA"/>
</dbReference>
<feature type="domain" description="Toprim" evidence="11">
    <location>
        <begin position="3"/>
        <end position="107"/>
    </location>
</feature>
<dbReference type="InterPro" id="IPR013824">
    <property type="entry name" value="Topo_IA_cen_sub1"/>
</dbReference>
<evidence type="ECO:0000256" key="3">
    <source>
        <dbReference type="ARBA" id="ARBA00012891"/>
    </source>
</evidence>
<gene>
    <name evidence="13" type="ORF">DCO61_09355</name>
    <name evidence="14" type="ORF">LS64_011460</name>
</gene>
<dbReference type="CDD" id="cd01028">
    <property type="entry name" value="TOPRIM_TopoIA"/>
    <property type="match status" value="1"/>
</dbReference>
<evidence type="ECO:0000256" key="5">
    <source>
        <dbReference type="ARBA" id="ARBA00023125"/>
    </source>
</evidence>